<dbReference type="AlphaFoldDB" id="A0A4Q0YFH3"/>
<reference evidence="4 5" key="1">
    <citation type="submission" date="2017-10" db="EMBL/GenBank/DDBJ databases">
        <title>Genomics of the genus Arcobacter.</title>
        <authorList>
            <person name="Perez-Cataluna A."/>
            <person name="Figueras M.J."/>
        </authorList>
    </citation>
    <scope>NUCLEOTIDE SEQUENCE [LARGE SCALE GENOMIC DNA]</scope>
    <source>
        <strain evidence="4 5">CECT 8993</strain>
    </source>
</reference>
<dbReference type="SUPFAM" id="SSF53300">
    <property type="entry name" value="vWA-like"/>
    <property type="match status" value="1"/>
</dbReference>
<accession>A0A4Q0YFH3</accession>
<dbReference type="PANTHER" id="PTHR38730:SF1">
    <property type="entry name" value="SLL7028 PROTEIN"/>
    <property type="match status" value="1"/>
</dbReference>
<dbReference type="InterPro" id="IPR036465">
    <property type="entry name" value="vWFA_dom_sf"/>
</dbReference>
<feature type="region of interest" description="Disordered" evidence="1">
    <location>
        <begin position="146"/>
        <end position="171"/>
    </location>
</feature>
<comment type="caution">
    <text evidence="4">The sequence shown here is derived from an EMBL/GenBank/DDBJ whole genome shotgun (WGS) entry which is preliminary data.</text>
</comment>
<name>A0A4Q0YFH3_9BACT</name>
<proteinExistence type="predicted"/>
<evidence type="ECO:0008006" key="6">
    <source>
        <dbReference type="Google" id="ProtNLM"/>
    </source>
</evidence>
<gene>
    <name evidence="4" type="ORF">CRV08_04960</name>
</gene>
<dbReference type="InterPro" id="IPR025154">
    <property type="entry name" value="Put_metallopeptidase_dom"/>
</dbReference>
<evidence type="ECO:0000259" key="2">
    <source>
        <dbReference type="Pfam" id="PF09967"/>
    </source>
</evidence>
<dbReference type="Proteomes" id="UP000290172">
    <property type="component" value="Unassembled WGS sequence"/>
</dbReference>
<feature type="domain" description="Putative metallopeptidase" evidence="3">
    <location>
        <begin position="26"/>
        <end position="271"/>
    </location>
</feature>
<sequence>MLGWSNMDSSSYDEVFQKIRINFLFNHPFLSVLALSIPTIYQENSNSAFQTNGNEIHIDLKKLEKYSSEEITFLYAHTLLHIVLKHPYRQKTREKKLWNQACDLVINLILSTFSNVGQTPLDEVLDLDLKDKCVEEVYEILYKKKEKEESENSTNSNKQDSQIKTTPNEKGDLESYIYEEHKMDLEEVNDEKTNEGEREKLDGIIIQALSIAKKSSKQYEGMAIEIDTLIKPEISFQDMLKEYLIASLFEKTTTYNRPNKRFVHSGLYLPGSKKSDELIEVFIALDSSSSVTLDEYKRFLGVVKDVCDGFYEYQVTVLPFDLKVKEEYIINFDSFNPLIEEKLFIPKSDGGTDFDEVLRYLKKSSEIKSNNLLMVLTDGEFTISEALVCTTLFVISEKKNIKRFESFGRVIQFDL</sequence>
<dbReference type="Gene3D" id="3.40.50.410">
    <property type="entry name" value="von Willebrand factor, type A domain"/>
    <property type="match status" value="1"/>
</dbReference>
<evidence type="ECO:0000256" key="1">
    <source>
        <dbReference type="SAM" id="MobiDB-lite"/>
    </source>
</evidence>
<feature type="domain" description="VWA-like" evidence="2">
    <location>
        <begin position="282"/>
        <end position="413"/>
    </location>
</feature>
<evidence type="ECO:0000313" key="4">
    <source>
        <dbReference type="EMBL" id="RXJ69356.1"/>
    </source>
</evidence>
<dbReference type="Pfam" id="PF09967">
    <property type="entry name" value="DUF2201"/>
    <property type="match status" value="1"/>
</dbReference>
<dbReference type="EMBL" id="PDKJ01000003">
    <property type="protein sequence ID" value="RXJ69356.1"/>
    <property type="molecule type" value="Genomic_DNA"/>
</dbReference>
<evidence type="ECO:0000259" key="3">
    <source>
        <dbReference type="Pfam" id="PF13203"/>
    </source>
</evidence>
<dbReference type="InterPro" id="IPR018698">
    <property type="entry name" value="VWA-like_dom"/>
</dbReference>
<dbReference type="PANTHER" id="PTHR38730">
    <property type="entry name" value="SLL7028 PROTEIN"/>
    <property type="match status" value="1"/>
</dbReference>
<evidence type="ECO:0000313" key="5">
    <source>
        <dbReference type="Proteomes" id="UP000290172"/>
    </source>
</evidence>
<organism evidence="4 5">
    <name type="scientific">Halarcobacter ebronensis</name>
    <dbReference type="NCBI Taxonomy" id="1462615"/>
    <lineage>
        <taxon>Bacteria</taxon>
        <taxon>Pseudomonadati</taxon>
        <taxon>Campylobacterota</taxon>
        <taxon>Epsilonproteobacteria</taxon>
        <taxon>Campylobacterales</taxon>
        <taxon>Arcobacteraceae</taxon>
        <taxon>Halarcobacter</taxon>
    </lineage>
</organism>
<protein>
    <recommendedName>
        <fullName evidence="6">Metallopeptidase domain-containing protein</fullName>
    </recommendedName>
</protein>
<dbReference type="Pfam" id="PF13203">
    <property type="entry name" value="DUF2201_N"/>
    <property type="match status" value="1"/>
</dbReference>